<protein>
    <recommendedName>
        <fullName evidence="4">50S ribosomal protein L23</fullName>
    </recommendedName>
</protein>
<name>A0A2H0BIS8_UNCKA</name>
<organism evidence="5 6">
    <name type="scientific">candidate division WWE3 bacterium CG22_combo_CG10-13_8_21_14_all_39_12</name>
    <dbReference type="NCBI Taxonomy" id="1975094"/>
    <lineage>
        <taxon>Bacteria</taxon>
        <taxon>Katanobacteria</taxon>
    </lineage>
</organism>
<dbReference type="InterPro" id="IPR013025">
    <property type="entry name" value="Ribosomal_uL23-like"/>
</dbReference>
<dbReference type="Gene3D" id="3.30.70.330">
    <property type="match status" value="1"/>
</dbReference>
<comment type="similarity">
    <text evidence="1">Belongs to the universal ribosomal protein uL23 family.</text>
</comment>
<sequence length="101" mass="11471">MIVKPIVSEKSMRLVSQNIYMFVVETVANKKSIAGAINELYEVEPTNVRVYVRPGKEKRIARSRKTTRTASRKIAYVTLPEGKTIPGFDKVLEVENENEES</sequence>
<keyword evidence="3" id="KW-0687">Ribonucleoprotein</keyword>
<evidence type="ECO:0000256" key="1">
    <source>
        <dbReference type="ARBA" id="ARBA00006700"/>
    </source>
</evidence>
<evidence type="ECO:0000256" key="4">
    <source>
        <dbReference type="ARBA" id="ARBA00035481"/>
    </source>
</evidence>
<dbReference type="InterPro" id="IPR012677">
    <property type="entry name" value="Nucleotide-bd_a/b_plait_sf"/>
</dbReference>
<accession>A0A2H0BIS8</accession>
<dbReference type="Pfam" id="PF00276">
    <property type="entry name" value="Ribosomal_L23"/>
    <property type="match status" value="1"/>
</dbReference>
<dbReference type="EMBL" id="PCSU01000005">
    <property type="protein sequence ID" value="PIP56918.1"/>
    <property type="molecule type" value="Genomic_DNA"/>
</dbReference>
<dbReference type="AlphaFoldDB" id="A0A2H0BIS8"/>
<keyword evidence="2 5" id="KW-0689">Ribosomal protein</keyword>
<dbReference type="GO" id="GO:0003735">
    <property type="term" value="F:structural constituent of ribosome"/>
    <property type="evidence" value="ECO:0007669"/>
    <property type="project" value="InterPro"/>
</dbReference>
<gene>
    <name evidence="5" type="primary">rplW</name>
    <name evidence="5" type="ORF">COX05_00550</name>
</gene>
<proteinExistence type="inferred from homology"/>
<evidence type="ECO:0000313" key="6">
    <source>
        <dbReference type="Proteomes" id="UP000228495"/>
    </source>
</evidence>
<dbReference type="Proteomes" id="UP000228495">
    <property type="component" value="Unassembled WGS sequence"/>
</dbReference>
<dbReference type="SUPFAM" id="SSF54189">
    <property type="entry name" value="Ribosomal proteins S24e, L23 and L15e"/>
    <property type="match status" value="1"/>
</dbReference>
<evidence type="ECO:0000313" key="5">
    <source>
        <dbReference type="EMBL" id="PIP56918.1"/>
    </source>
</evidence>
<comment type="caution">
    <text evidence="5">The sequence shown here is derived from an EMBL/GenBank/DDBJ whole genome shotgun (WGS) entry which is preliminary data.</text>
</comment>
<dbReference type="GO" id="GO:1990904">
    <property type="term" value="C:ribonucleoprotein complex"/>
    <property type="evidence" value="ECO:0007669"/>
    <property type="project" value="UniProtKB-KW"/>
</dbReference>
<dbReference type="GO" id="GO:0006412">
    <property type="term" value="P:translation"/>
    <property type="evidence" value="ECO:0007669"/>
    <property type="project" value="InterPro"/>
</dbReference>
<dbReference type="GO" id="GO:0005840">
    <property type="term" value="C:ribosome"/>
    <property type="evidence" value="ECO:0007669"/>
    <property type="project" value="UniProtKB-KW"/>
</dbReference>
<evidence type="ECO:0000256" key="2">
    <source>
        <dbReference type="ARBA" id="ARBA00022980"/>
    </source>
</evidence>
<evidence type="ECO:0000256" key="3">
    <source>
        <dbReference type="ARBA" id="ARBA00023274"/>
    </source>
</evidence>
<dbReference type="InterPro" id="IPR012678">
    <property type="entry name" value="Ribosomal_uL23/eL15/eS24_sf"/>
</dbReference>
<reference evidence="5 6" key="1">
    <citation type="submission" date="2017-09" db="EMBL/GenBank/DDBJ databases">
        <title>Depth-based differentiation of microbial function through sediment-hosted aquifers and enrichment of novel symbionts in the deep terrestrial subsurface.</title>
        <authorList>
            <person name="Probst A.J."/>
            <person name="Ladd B."/>
            <person name="Jarett J.K."/>
            <person name="Geller-Mcgrath D.E."/>
            <person name="Sieber C.M."/>
            <person name="Emerson J.B."/>
            <person name="Anantharaman K."/>
            <person name="Thomas B.C."/>
            <person name="Malmstrom R."/>
            <person name="Stieglmeier M."/>
            <person name="Klingl A."/>
            <person name="Woyke T."/>
            <person name="Ryan C.M."/>
            <person name="Banfield J.F."/>
        </authorList>
    </citation>
    <scope>NUCLEOTIDE SEQUENCE [LARGE SCALE GENOMIC DNA]</scope>
    <source>
        <strain evidence="5">CG22_combo_CG10-13_8_21_14_all_39_12</strain>
    </source>
</reference>